<accession>A0ABV8XHJ5</accession>
<dbReference type="PANTHER" id="PTHR30183">
    <property type="entry name" value="MOLYBDENUM TRANSPORT SYSTEM PERMEASE PROTEIN MODB"/>
    <property type="match status" value="1"/>
</dbReference>
<dbReference type="Proteomes" id="UP001595998">
    <property type="component" value="Unassembled WGS sequence"/>
</dbReference>
<gene>
    <name evidence="12" type="ORF">ACFOZ9_02495</name>
</gene>
<comment type="caution">
    <text evidence="12">The sequence shown here is derived from an EMBL/GenBank/DDBJ whole genome shotgun (WGS) entry which is preliminary data.</text>
</comment>
<keyword evidence="13" id="KW-1185">Reference proteome</keyword>
<dbReference type="InterPro" id="IPR006469">
    <property type="entry name" value="NifC_ABC_porter"/>
</dbReference>
<dbReference type="InterPro" id="IPR000515">
    <property type="entry name" value="MetI-like"/>
</dbReference>
<feature type="transmembrane region" description="Helical" evidence="9">
    <location>
        <begin position="52"/>
        <end position="79"/>
    </location>
</feature>
<evidence type="ECO:0000256" key="8">
    <source>
        <dbReference type="ARBA" id="ARBA00023136"/>
    </source>
</evidence>
<evidence type="ECO:0000256" key="7">
    <source>
        <dbReference type="ARBA" id="ARBA00022989"/>
    </source>
</evidence>
<dbReference type="InterPro" id="IPR035906">
    <property type="entry name" value="MetI-like_sf"/>
</dbReference>
<feature type="transmembrane region" description="Helical" evidence="9">
    <location>
        <begin position="124"/>
        <end position="149"/>
    </location>
</feature>
<dbReference type="Pfam" id="PF00528">
    <property type="entry name" value="BPD_transp_1"/>
    <property type="match status" value="1"/>
</dbReference>
<comment type="subcellular location">
    <subcellularLocation>
        <location evidence="1 9">Cell membrane</location>
        <topology evidence="1 9">Multi-pass membrane protein</topology>
    </subcellularLocation>
</comment>
<feature type="transmembrane region" description="Helical" evidence="9">
    <location>
        <begin position="234"/>
        <end position="255"/>
    </location>
</feature>
<evidence type="ECO:0000256" key="10">
    <source>
        <dbReference type="RuleBase" id="RU365097"/>
    </source>
</evidence>
<evidence type="ECO:0000256" key="1">
    <source>
        <dbReference type="ARBA" id="ARBA00004651"/>
    </source>
</evidence>
<evidence type="ECO:0000256" key="2">
    <source>
        <dbReference type="ARBA" id="ARBA00007069"/>
    </source>
</evidence>
<evidence type="ECO:0000256" key="9">
    <source>
        <dbReference type="RuleBase" id="RU363032"/>
    </source>
</evidence>
<evidence type="ECO:0000256" key="4">
    <source>
        <dbReference type="ARBA" id="ARBA00022475"/>
    </source>
</evidence>
<organism evidence="12 13">
    <name type="scientific">Deinococcus navajonensis</name>
    <dbReference type="NCBI Taxonomy" id="309884"/>
    <lineage>
        <taxon>Bacteria</taxon>
        <taxon>Thermotogati</taxon>
        <taxon>Deinococcota</taxon>
        <taxon>Deinococci</taxon>
        <taxon>Deinococcales</taxon>
        <taxon>Deinococcaceae</taxon>
        <taxon>Deinococcus</taxon>
    </lineage>
</organism>
<protein>
    <recommendedName>
        <fullName evidence="10">Molybdenum transport system permease</fullName>
    </recommendedName>
</protein>
<feature type="transmembrane region" description="Helical" evidence="9">
    <location>
        <begin position="12"/>
        <end position="32"/>
    </location>
</feature>
<keyword evidence="8 9" id="KW-0472">Membrane</keyword>
<feature type="domain" description="ABC transmembrane type-1" evidence="11">
    <location>
        <begin position="53"/>
        <end position="253"/>
    </location>
</feature>
<evidence type="ECO:0000313" key="13">
    <source>
        <dbReference type="Proteomes" id="UP001595998"/>
    </source>
</evidence>
<dbReference type="NCBIfam" id="TIGR02141">
    <property type="entry name" value="modB_ABC"/>
    <property type="match status" value="1"/>
</dbReference>
<name>A0ABV8XHJ5_9DEIO</name>
<keyword evidence="6 9" id="KW-0812">Transmembrane</keyword>
<feature type="transmembrane region" description="Helical" evidence="9">
    <location>
        <begin position="177"/>
        <end position="199"/>
    </location>
</feature>
<dbReference type="SUPFAM" id="SSF161098">
    <property type="entry name" value="MetI-like"/>
    <property type="match status" value="1"/>
</dbReference>
<evidence type="ECO:0000256" key="3">
    <source>
        <dbReference type="ARBA" id="ARBA00022448"/>
    </source>
</evidence>
<evidence type="ECO:0000256" key="6">
    <source>
        <dbReference type="ARBA" id="ARBA00022692"/>
    </source>
</evidence>
<dbReference type="Gene3D" id="1.10.3720.10">
    <property type="entry name" value="MetI-like"/>
    <property type="match status" value="1"/>
</dbReference>
<keyword evidence="3 9" id="KW-0813">Transport</keyword>
<evidence type="ECO:0000256" key="5">
    <source>
        <dbReference type="ARBA" id="ARBA00022505"/>
    </source>
</evidence>
<comment type="function">
    <text evidence="10">Part of the binding-protein-dependent transport system for molybdenum; probably responsible for the translocation of the substrate across the membrane.</text>
</comment>
<keyword evidence="7 9" id="KW-1133">Transmembrane helix</keyword>
<dbReference type="NCBIfam" id="TIGR01581">
    <property type="entry name" value="Mo_ABC_porter"/>
    <property type="match status" value="1"/>
</dbReference>
<dbReference type="PROSITE" id="PS50928">
    <property type="entry name" value="ABC_TM1"/>
    <property type="match status" value="1"/>
</dbReference>
<evidence type="ECO:0000259" key="11">
    <source>
        <dbReference type="PROSITE" id="PS50928"/>
    </source>
</evidence>
<dbReference type="CDD" id="cd06261">
    <property type="entry name" value="TM_PBP2"/>
    <property type="match status" value="1"/>
</dbReference>
<sequence length="265" mass="27346">MRPGTPGRPHPVPVGLSVLMAAFLLLPVLTLLGQGLSAEAGQALGTAAVQGALRVSAATTLCSLALILALGTPVSYLLARRRFPGHLLLDALLDLPMVLPPVVAGLALLLTFGRQGWLGAPLELAGVSLAFSPAAVVLAQIFTAAPFYVRAARAGFTAFDPDVEAAARVDGAGRRQVLTRVTLPLALPFLLEGAVLAWARALGEFGATLLFAGSLQGQTRTMPLAIYGALESDLAPALALSALLIVLAFGVLLTLRGLAARRINR</sequence>
<feature type="transmembrane region" description="Helical" evidence="9">
    <location>
        <begin position="91"/>
        <end position="112"/>
    </location>
</feature>
<dbReference type="PANTHER" id="PTHR30183:SF3">
    <property type="entry name" value="MOLYBDENUM TRANSPORT SYSTEM PERMEASE PROTEIN MODB"/>
    <property type="match status" value="1"/>
</dbReference>
<comment type="similarity">
    <text evidence="2 10">Belongs to the binding-protein-dependent transport system permease family. CysTW subfamily.</text>
</comment>
<keyword evidence="4 10" id="KW-1003">Cell membrane</keyword>
<dbReference type="EMBL" id="JBHSEH010000004">
    <property type="protein sequence ID" value="MFC4425064.1"/>
    <property type="molecule type" value="Genomic_DNA"/>
</dbReference>
<evidence type="ECO:0000313" key="12">
    <source>
        <dbReference type="EMBL" id="MFC4425064.1"/>
    </source>
</evidence>
<dbReference type="InterPro" id="IPR011867">
    <property type="entry name" value="ModB_ABC"/>
</dbReference>
<proteinExistence type="inferred from homology"/>
<keyword evidence="5 10" id="KW-0500">Molybdenum</keyword>
<reference evidence="13" key="1">
    <citation type="journal article" date="2019" name="Int. J. Syst. Evol. Microbiol.">
        <title>The Global Catalogue of Microorganisms (GCM) 10K type strain sequencing project: providing services to taxonomists for standard genome sequencing and annotation.</title>
        <authorList>
            <consortium name="The Broad Institute Genomics Platform"/>
            <consortium name="The Broad Institute Genome Sequencing Center for Infectious Disease"/>
            <person name="Wu L."/>
            <person name="Ma J."/>
        </authorList>
    </citation>
    <scope>NUCLEOTIDE SEQUENCE [LARGE SCALE GENOMIC DNA]</scope>
    <source>
        <strain evidence="13">CCUG 56029</strain>
    </source>
</reference>